<dbReference type="RefSeq" id="WP_203738820.1">
    <property type="nucleotide sequence ID" value="NZ_BAAAUC010000011.1"/>
</dbReference>
<name>A0A919IK42_9ACTN</name>
<reference evidence="1" key="1">
    <citation type="submission" date="2021-01" db="EMBL/GenBank/DDBJ databases">
        <title>Whole genome shotgun sequence of Actinoplanes cyaneus NBRC 14990.</title>
        <authorList>
            <person name="Komaki H."/>
            <person name="Tamura T."/>
        </authorList>
    </citation>
    <scope>NUCLEOTIDE SEQUENCE</scope>
    <source>
        <strain evidence="1">NBRC 14990</strain>
    </source>
</reference>
<sequence length="85" mass="9667">MANPGDLNFGTPDQQDQFDNVRESLLSLMGVCSSRIPLATPERAEYLRAERRRYARLLREISPTDERLAELADELPKQFAKLTSS</sequence>
<evidence type="ECO:0000313" key="2">
    <source>
        <dbReference type="Proteomes" id="UP000619479"/>
    </source>
</evidence>
<protein>
    <submittedName>
        <fullName evidence="1">Uncharacterized protein</fullName>
    </submittedName>
</protein>
<comment type="caution">
    <text evidence="1">The sequence shown here is derived from an EMBL/GenBank/DDBJ whole genome shotgun (WGS) entry which is preliminary data.</text>
</comment>
<dbReference type="EMBL" id="BOMH01000007">
    <property type="protein sequence ID" value="GID63400.1"/>
    <property type="molecule type" value="Genomic_DNA"/>
</dbReference>
<organism evidence="1 2">
    <name type="scientific">Actinoplanes cyaneus</name>
    <dbReference type="NCBI Taxonomy" id="52696"/>
    <lineage>
        <taxon>Bacteria</taxon>
        <taxon>Bacillati</taxon>
        <taxon>Actinomycetota</taxon>
        <taxon>Actinomycetes</taxon>
        <taxon>Micromonosporales</taxon>
        <taxon>Micromonosporaceae</taxon>
        <taxon>Actinoplanes</taxon>
    </lineage>
</organism>
<dbReference type="Proteomes" id="UP000619479">
    <property type="component" value="Unassembled WGS sequence"/>
</dbReference>
<dbReference type="AlphaFoldDB" id="A0A919IK42"/>
<keyword evidence="2" id="KW-1185">Reference proteome</keyword>
<gene>
    <name evidence="1" type="ORF">Acy02nite_12810</name>
</gene>
<proteinExistence type="predicted"/>
<accession>A0A919IK42</accession>
<evidence type="ECO:0000313" key="1">
    <source>
        <dbReference type="EMBL" id="GID63400.1"/>
    </source>
</evidence>